<reference evidence="2" key="1">
    <citation type="submission" date="2023-07" db="EMBL/GenBank/DDBJ databases">
        <title>Fictibacillus sp. isolated from freshwater pond.</title>
        <authorList>
            <person name="Kirdat K."/>
            <person name="Bhat A."/>
            <person name="Mourya A."/>
            <person name="Yadav A."/>
        </authorList>
    </citation>
    <scope>NUCLEOTIDE SEQUENCE</scope>
    <source>
        <strain evidence="2">NE201</strain>
    </source>
</reference>
<dbReference type="EMBL" id="JAUHTR010000010">
    <property type="protein sequence ID" value="MDN4526363.1"/>
    <property type="molecule type" value="Genomic_DNA"/>
</dbReference>
<feature type="compositionally biased region" description="Basic and acidic residues" evidence="1">
    <location>
        <begin position="22"/>
        <end position="44"/>
    </location>
</feature>
<accession>A0ABT8I008</accession>
<protein>
    <submittedName>
        <fullName evidence="2">Uncharacterized protein</fullName>
    </submittedName>
</protein>
<name>A0ABT8I008_9BACL</name>
<keyword evidence="3" id="KW-1185">Reference proteome</keyword>
<sequence length="61" mass="6864">MLGRMAPARTSRSMNQKSYPYLKEETVSPVGDFKRVENEDDTNRKSIHAGGISYDGTNRVT</sequence>
<evidence type="ECO:0000313" key="2">
    <source>
        <dbReference type="EMBL" id="MDN4526363.1"/>
    </source>
</evidence>
<dbReference type="Proteomes" id="UP001172721">
    <property type="component" value="Unassembled WGS sequence"/>
</dbReference>
<evidence type="ECO:0000313" key="3">
    <source>
        <dbReference type="Proteomes" id="UP001172721"/>
    </source>
</evidence>
<comment type="caution">
    <text evidence="2">The sequence shown here is derived from an EMBL/GenBank/DDBJ whole genome shotgun (WGS) entry which is preliminary data.</text>
</comment>
<gene>
    <name evidence="2" type="ORF">QYB97_17905</name>
</gene>
<dbReference type="RefSeq" id="WP_301167384.1">
    <property type="nucleotide sequence ID" value="NZ_JAUHTR010000010.1"/>
</dbReference>
<organism evidence="2 3">
    <name type="scientific">Fictibacillus fluitans</name>
    <dbReference type="NCBI Taxonomy" id="3058422"/>
    <lineage>
        <taxon>Bacteria</taxon>
        <taxon>Bacillati</taxon>
        <taxon>Bacillota</taxon>
        <taxon>Bacilli</taxon>
        <taxon>Bacillales</taxon>
        <taxon>Fictibacillaceae</taxon>
        <taxon>Fictibacillus</taxon>
    </lineage>
</organism>
<proteinExistence type="predicted"/>
<feature type="region of interest" description="Disordered" evidence="1">
    <location>
        <begin position="1"/>
        <end position="61"/>
    </location>
</feature>
<evidence type="ECO:0000256" key="1">
    <source>
        <dbReference type="SAM" id="MobiDB-lite"/>
    </source>
</evidence>